<dbReference type="InterPro" id="IPR005119">
    <property type="entry name" value="LysR_subst-bd"/>
</dbReference>
<feature type="domain" description="HTH lysR-type" evidence="5">
    <location>
        <begin position="29"/>
        <end position="85"/>
    </location>
</feature>
<evidence type="ECO:0000256" key="4">
    <source>
        <dbReference type="ARBA" id="ARBA00023163"/>
    </source>
</evidence>
<dbReference type="CDD" id="cd05466">
    <property type="entry name" value="PBP2_LTTR_substrate"/>
    <property type="match status" value="1"/>
</dbReference>
<dbReference type="PANTHER" id="PTHR30126">
    <property type="entry name" value="HTH-TYPE TRANSCRIPTIONAL REGULATOR"/>
    <property type="match status" value="1"/>
</dbReference>
<dbReference type="EMBL" id="JAAGOH010000003">
    <property type="protein sequence ID" value="NDY90408.1"/>
    <property type="molecule type" value="Genomic_DNA"/>
</dbReference>
<evidence type="ECO:0000313" key="6">
    <source>
        <dbReference type="EMBL" id="NDY90408.1"/>
    </source>
</evidence>
<comment type="similarity">
    <text evidence="1">Belongs to the LysR transcriptional regulatory family.</text>
</comment>
<dbReference type="Gene3D" id="1.10.10.10">
    <property type="entry name" value="Winged helix-like DNA-binding domain superfamily/Winged helix DNA-binding domain"/>
    <property type="match status" value="1"/>
</dbReference>
<dbReference type="AlphaFoldDB" id="A0A7C9PFI3"/>
<evidence type="ECO:0000259" key="5">
    <source>
        <dbReference type="PROSITE" id="PS50931"/>
    </source>
</evidence>
<dbReference type="InterPro" id="IPR036390">
    <property type="entry name" value="WH_DNA-bd_sf"/>
</dbReference>
<dbReference type="Pfam" id="PF03466">
    <property type="entry name" value="LysR_substrate"/>
    <property type="match status" value="1"/>
</dbReference>
<keyword evidence="7" id="KW-1185">Reference proteome</keyword>
<evidence type="ECO:0000313" key="7">
    <source>
        <dbReference type="Proteomes" id="UP000484255"/>
    </source>
</evidence>
<reference evidence="6 7" key="1">
    <citation type="submission" date="2020-02" db="EMBL/GenBank/DDBJ databases">
        <title>Ideonella bacterium strain TBM-1.</title>
        <authorList>
            <person name="Chen W.-M."/>
        </authorList>
    </citation>
    <scope>NUCLEOTIDE SEQUENCE [LARGE SCALE GENOMIC DNA]</scope>
    <source>
        <strain evidence="6 7">TBM-1</strain>
    </source>
</reference>
<dbReference type="Proteomes" id="UP000484255">
    <property type="component" value="Unassembled WGS sequence"/>
</dbReference>
<keyword evidence="3" id="KW-0238">DNA-binding</keyword>
<comment type="caution">
    <text evidence="6">The sequence shown here is derived from an EMBL/GenBank/DDBJ whole genome shotgun (WGS) entry which is preliminary data.</text>
</comment>
<gene>
    <name evidence="6" type="ORF">G3A44_04260</name>
</gene>
<sequence length="328" mass="34428">MARSASSLAWHARLAAGEAPSTLGLGEAELRLLRGFVAVVEAGGLSAAALVLGVDLSTVSRQLRELEQVLGVRLARRGREGFVLTPEGAQVYALARQALGQLQSLGQALAEVGRPPPPCLRLGLLDAVLDTGPLWPAGRRSLPQALAACVVALPGLQLQLRTLRPQEIERAVLAGELDAGLAVERPRWPAGLEAHPLYDEPSSLYVGPGHPWCAAPPPPPTAPVLAPLPGLALVTDPFFDTSPGARLLPEAARATPTRADSMEGVALLVATGCFAGFLPDHVVAAQPALAGLRPLWPAQFSYRQTMMLLCRRGKAAAPLRVLLRALQG</sequence>
<dbReference type="PROSITE" id="PS50931">
    <property type="entry name" value="HTH_LYSR"/>
    <property type="match status" value="1"/>
</dbReference>
<dbReference type="GO" id="GO:0000976">
    <property type="term" value="F:transcription cis-regulatory region binding"/>
    <property type="evidence" value="ECO:0007669"/>
    <property type="project" value="TreeGrafter"/>
</dbReference>
<dbReference type="SUPFAM" id="SSF53850">
    <property type="entry name" value="Periplasmic binding protein-like II"/>
    <property type="match status" value="1"/>
</dbReference>
<protein>
    <submittedName>
        <fullName evidence="6">LysR family transcriptional regulator</fullName>
    </submittedName>
</protein>
<keyword evidence="2" id="KW-0805">Transcription regulation</keyword>
<evidence type="ECO:0000256" key="2">
    <source>
        <dbReference type="ARBA" id="ARBA00023015"/>
    </source>
</evidence>
<dbReference type="InterPro" id="IPR000847">
    <property type="entry name" value="LysR_HTH_N"/>
</dbReference>
<dbReference type="Gene3D" id="3.40.190.290">
    <property type="match status" value="1"/>
</dbReference>
<organism evidence="6 7">
    <name type="scientific">Ideonella livida</name>
    <dbReference type="NCBI Taxonomy" id="2707176"/>
    <lineage>
        <taxon>Bacteria</taxon>
        <taxon>Pseudomonadati</taxon>
        <taxon>Pseudomonadota</taxon>
        <taxon>Betaproteobacteria</taxon>
        <taxon>Burkholderiales</taxon>
        <taxon>Sphaerotilaceae</taxon>
        <taxon>Ideonella</taxon>
    </lineage>
</organism>
<name>A0A7C9PFI3_9BURK</name>
<accession>A0A7C9PFI3</accession>
<proteinExistence type="inferred from homology"/>
<dbReference type="InterPro" id="IPR036388">
    <property type="entry name" value="WH-like_DNA-bd_sf"/>
</dbReference>
<evidence type="ECO:0000256" key="1">
    <source>
        <dbReference type="ARBA" id="ARBA00009437"/>
    </source>
</evidence>
<dbReference type="PANTHER" id="PTHR30126:SF98">
    <property type="entry name" value="HTH-TYPE TRANSCRIPTIONAL ACTIVATOR BAUR"/>
    <property type="match status" value="1"/>
</dbReference>
<dbReference type="RefSeq" id="WP_163456259.1">
    <property type="nucleotide sequence ID" value="NZ_JAAGOH010000003.1"/>
</dbReference>
<evidence type="ECO:0000256" key="3">
    <source>
        <dbReference type="ARBA" id="ARBA00023125"/>
    </source>
</evidence>
<dbReference type="GO" id="GO:0003700">
    <property type="term" value="F:DNA-binding transcription factor activity"/>
    <property type="evidence" value="ECO:0007669"/>
    <property type="project" value="InterPro"/>
</dbReference>
<dbReference type="SUPFAM" id="SSF46785">
    <property type="entry name" value="Winged helix' DNA-binding domain"/>
    <property type="match status" value="1"/>
</dbReference>
<dbReference type="Pfam" id="PF00126">
    <property type="entry name" value="HTH_1"/>
    <property type="match status" value="1"/>
</dbReference>
<keyword evidence="4" id="KW-0804">Transcription</keyword>